<evidence type="ECO:0000313" key="2">
    <source>
        <dbReference type="Proteomes" id="UP001529510"/>
    </source>
</evidence>
<protein>
    <submittedName>
        <fullName evidence="1">Uncharacterized protein</fullName>
    </submittedName>
</protein>
<comment type="caution">
    <text evidence="1">The sequence shown here is derived from an EMBL/GenBank/DDBJ whole genome shotgun (WGS) entry which is preliminary data.</text>
</comment>
<dbReference type="AlphaFoldDB" id="A0ABD0RTY3"/>
<sequence>NPHIPRQRLGLPALPQTKLPCPRLHPLPQPGTTGCGPLKTPRTRGPLMEIFLGGGGYLLCFRPWLPELPDPPWHPRLYAPPWLPELPDPPWHSRLYALPWLPELPDPPWHSGLYAPPWLPELPDPPWHSGLYASPWLPKAPDPPWLPELPDPLWRRSSSPSCVCPALASRAPTPPPRCICYSARRTLREGGVLSHPCGLFCWFFPPVSLFGPSCSVSC</sequence>
<reference evidence="1 2" key="1">
    <citation type="submission" date="2024-05" db="EMBL/GenBank/DDBJ databases">
        <title>Genome sequencing and assembly of Indian major carp, Cirrhinus mrigala (Hamilton, 1822).</title>
        <authorList>
            <person name="Mohindra V."/>
            <person name="Chowdhury L.M."/>
            <person name="Lal K."/>
            <person name="Jena J.K."/>
        </authorList>
    </citation>
    <scope>NUCLEOTIDE SEQUENCE [LARGE SCALE GENOMIC DNA]</scope>
    <source>
        <strain evidence="1">CM1030</strain>
        <tissue evidence="1">Blood</tissue>
    </source>
</reference>
<name>A0ABD0RTY3_CIRMR</name>
<proteinExistence type="predicted"/>
<keyword evidence="2" id="KW-1185">Reference proteome</keyword>
<dbReference type="EMBL" id="JAMKFB020000001">
    <property type="protein sequence ID" value="KAL0201992.1"/>
    <property type="molecule type" value="Genomic_DNA"/>
</dbReference>
<accession>A0ABD0RTY3</accession>
<dbReference type="Proteomes" id="UP001529510">
    <property type="component" value="Unassembled WGS sequence"/>
</dbReference>
<evidence type="ECO:0000313" key="1">
    <source>
        <dbReference type="EMBL" id="KAL0201992.1"/>
    </source>
</evidence>
<feature type="non-terminal residue" evidence="1">
    <location>
        <position position="1"/>
    </location>
</feature>
<gene>
    <name evidence="1" type="ORF">M9458_000010</name>
</gene>
<organism evidence="1 2">
    <name type="scientific">Cirrhinus mrigala</name>
    <name type="common">Mrigala</name>
    <dbReference type="NCBI Taxonomy" id="683832"/>
    <lineage>
        <taxon>Eukaryota</taxon>
        <taxon>Metazoa</taxon>
        <taxon>Chordata</taxon>
        <taxon>Craniata</taxon>
        <taxon>Vertebrata</taxon>
        <taxon>Euteleostomi</taxon>
        <taxon>Actinopterygii</taxon>
        <taxon>Neopterygii</taxon>
        <taxon>Teleostei</taxon>
        <taxon>Ostariophysi</taxon>
        <taxon>Cypriniformes</taxon>
        <taxon>Cyprinidae</taxon>
        <taxon>Labeoninae</taxon>
        <taxon>Labeonini</taxon>
        <taxon>Cirrhinus</taxon>
    </lineage>
</organism>